<dbReference type="KEGG" id="beq:BEWA_010020"/>
<dbReference type="EMBL" id="CP001670">
    <property type="protein sequence ID" value="AFZ81588.1"/>
    <property type="molecule type" value="Genomic_DNA"/>
</dbReference>
<dbReference type="InterPro" id="IPR001810">
    <property type="entry name" value="F-box_dom"/>
</dbReference>
<feature type="domain" description="F-box" evidence="1">
    <location>
        <begin position="124"/>
        <end position="148"/>
    </location>
</feature>
<dbReference type="Pfam" id="PF00646">
    <property type="entry name" value="F-box"/>
    <property type="match status" value="1"/>
</dbReference>
<evidence type="ECO:0000259" key="1">
    <source>
        <dbReference type="Pfam" id="PF00646"/>
    </source>
</evidence>
<dbReference type="Proteomes" id="UP000031512">
    <property type="component" value="Chromosome 3"/>
</dbReference>
<dbReference type="GeneID" id="15804608"/>
<name>L0B266_THEEQ</name>
<dbReference type="OrthoDB" id="363892at2759"/>
<proteinExistence type="predicted"/>
<evidence type="ECO:0000313" key="3">
    <source>
        <dbReference type="Proteomes" id="UP000031512"/>
    </source>
</evidence>
<accession>L0B266</accession>
<dbReference type="VEuPathDB" id="PiroplasmaDB:BEWA_010020"/>
<keyword evidence="3" id="KW-1185">Reference proteome</keyword>
<reference evidence="2 3" key="1">
    <citation type="journal article" date="2012" name="BMC Genomics">
        <title>Comparative genomic analysis and phylogenetic position of Theileria equi.</title>
        <authorList>
            <person name="Kappmeyer L.S."/>
            <person name="Thiagarajan M."/>
            <person name="Herndon D.R."/>
            <person name="Ramsay J.D."/>
            <person name="Caler E."/>
            <person name="Djikeng A."/>
            <person name="Gillespie J.J."/>
            <person name="Lau A.O."/>
            <person name="Roalson E.H."/>
            <person name="Silva J.C."/>
            <person name="Silva M.G."/>
            <person name="Suarez C.E."/>
            <person name="Ueti M.W."/>
            <person name="Nene V.M."/>
            <person name="Mealey R.H."/>
            <person name="Knowles D.P."/>
            <person name="Brayton K.A."/>
        </authorList>
    </citation>
    <scope>NUCLEOTIDE SEQUENCE [LARGE SCALE GENOMIC DNA]</scope>
    <source>
        <strain evidence="2 3">WA</strain>
    </source>
</reference>
<sequence>MGTQDNSDNIESQDIAPGRMTSSDLADYLQNFLSKNPQILRKVLVIHQQSIAEINDHDYSLDPEIEEIIKQITQSQNILYDVGFMELKELLISICVNWRPIPRSPIEIMLLERHYDGTVLKYHEIISNILSYLDTKSIITFSLCSQATLYATTTHINKILYNLPFNKAPISTNIKFWKQAIDFFFNHAVTLVSIDRNKHSSVIKQLNINKSLFPITPEATKSHIYTTFDYLQPHYIVYCNHNIPMSHTSSVSNSLDCNNKASTQLIKLSDFVLEYKQRIQIKDDSLVWGFHSEQITVDYVCLLLKTVSRKSVLIIYSAL</sequence>
<gene>
    <name evidence="2" type="ORF">BEWA_010020</name>
</gene>
<protein>
    <recommendedName>
        <fullName evidence="1">F-box domain-containing protein</fullName>
    </recommendedName>
</protein>
<dbReference type="AlphaFoldDB" id="L0B266"/>
<dbReference type="eggNOG" id="ENOG502S7UQ">
    <property type="taxonomic scope" value="Eukaryota"/>
</dbReference>
<evidence type="ECO:0000313" key="2">
    <source>
        <dbReference type="EMBL" id="AFZ81588.1"/>
    </source>
</evidence>
<organism evidence="2 3">
    <name type="scientific">Theileria equi strain WA</name>
    <dbReference type="NCBI Taxonomy" id="1537102"/>
    <lineage>
        <taxon>Eukaryota</taxon>
        <taxon>Sar</taxon>
        <taxon>Alveolata</taxon>
        <taxon>Apicomplexa</taxon>
        <taxon>Aconoidasida</taxon>
        <taxon>Piroplasmida</taxon>
        <taxon>Theileriidae</taxon>
        <taxon>Theileria</taxon>
    </lineage>
</organism>
<dbReference type="RefSeq" id="XP_004831254.1">
    <property type="nucleotide sequence ID" value="XM_004831197.1"/>
</dbReference>